<evidence type="ECO:0000313" key="2">
    <source>
        <dbReference type="EMBL" id="KAI9273108.1"/>
    </source>
</evidence>
<evidence type="ECO:0000313" key="3">
    <source>
        <dbReference type="Proteomes" id="UP001209540"/>
    </source>
</evidence>
<accession>A0AAD5PJL8</accession>
<sequence>MTLILSNFKYVANHFITIEHQKPPLHPLAALISFLTRQERILSAHPYLYDETTQKLYRITMGMCNDQQVTPPIDNLLLICSETTKKAILALESDSKDEAKYILDQIIELSDSLCRKYTSLPNSRESSPGSSTEQQSHDNPAMFSTDNSAQLSTGNSA</sequence>
<protein>
    <submittedName>
        <fullName evidence="2">Uncharacterized protein</fullName>
    </submittedName>
</protein>
<proteinExistence type="predicted"/>
<dbReference type="Proteomes" id="UP001209540">
    <property type="component" value="Unassembled WGS sequence"/>
</dbReference>
<reference evidence="2" key="2">
    <citation type="submission" date="2023-02" db="EMBL/GenBank/DDBJ databases">
        <authorList>
            <consortium name="DOE Joint Genome Institute"/>
            <person name="Mondo S.J."/>
            <person name="Chang Y."/>
            <person name="Wang Y."/>
            <person name="Ahrendt S."/>
            <person name="Andreopoulos W."/>
            <person name="Barry K."/>
            <person name="Beard J."/>
            <person name="Benny G.L."/>
            <person name="Blankenship S."/>
            <person name="Bonito G."/>
            <person name="Cuomo C."/>
            <person name="Desiro A."/>
            <person name="Gervers K.A."/>
            <person name="Hundley H."/>
            <person name="Kuo A."/>
            <person name="LaButti K."/>
            <person name="Lang B.F."/>
            <person name="Lipzen A."/>
            <person name="O'Donnell K."/>
            <person name="Pangilinan J."/>
            <person name="Reynolds N."/>
            <person name="Sandor L."/>
            <person name="Smith M.W."/>
            <person name="Tsang A."/>
            <person name="Grigoriev I.V."/>
            <person name="Stajich J.E."/>
            <person name="Spatafora J.W."/>
        </authorList>
    </citation>
    <scope>NUCLEOTIDE SEQUENCE</scope>
    <source>
        <strain evidence="2">RSA 2281</strain>
    </source>
</reference>
<evidence type="ECO:0000256" key="1">
    <source>
        <dbReference type="SAM" id="MobiDB-lite"/>
    </source>
</evidence>
<name>A0AAD5PJL8_9FUNG</name>
<comment type="caution">
    <text evidence="2">The sequence shown here is derived from an EMBL/GenBank/DDBJ whole genome shotgun (WGS) entry which is preliminary data.</text>
</comment>
<reference evidence="2" key="1">
    <citation type="journal article" date="2022" name="IScience">
        <title>Evolution of zygomycete secretomes and the origins of terrestrial fungal ecologies.</title>
        <authorList>
            <person name="Chang Y."/>
            <person name="Wang Y."/>
            <person name="Mondo S."/>
            <person name="Ahrendt S."/>
            <person name="Andreopoulos W."/>
            <person name="Barry K."/>
            <person name="Beard J."/>
            <person name="Benny G.L."/>
            <person name="Blankenship S."/>
            <person name="Bonito G."/>
            <person name="Cuomo C."/>
            <person name="Desiro A."/>
            <person name="Gervers K.A."/>
            <person name="Hundley H."/>
            <person name="Kuo A."/>
            <person name="LaButti K."/>
            <person name="Lang B.F."/>
            <person name="Lipzen A."/>
            <person name="O'Donnell K."/>
            <person name="Pangilinan J."/>
            <person name="Reynolds N."/>
            <person name="Sandor L."/>
            <person name="Smith M.E."/>
            <person name="Tsang A."/>
            <person name="Grigoriev I.V."/>
            <person name="Stajich J.E."/>
            <person name="Spatafora J.W."/>
        </authorList>
    </citation>
    <scope>NUCLEOTIDE SEQUENCE</scope>
    <source>
        <strain evidence="2">RSA 2281</strain>
    </source>
</reference>
<feature type="region of interest" description="Disordered" evidence="1">
    <location>
        <begin position="119"/>
        <end position="157"/>
    </location>
</feature>
<dbReference type="AlphaFoldDB" id="A0AAD5PJL8"/>
<organism evidence="2 3">
    <name type="scientific">Phascolomyces articulosus</name>
    <dbReference type="NCBI Taxonomy" id="60185"/>
    <lineage>
        <taxon>Eukaryota</taxon>
        <taxon>Fungi</taxon>
        <taxon>Fungi incertae sedis</taxon>
        <taxon>Mucoromycota</taxon>
        <taxon>Mucoromycotina</taxon>
        <taxon>Mucoromycetes</taxon>
        <taxon>Mucorales</taxon>
        <taxon>Lichtheimiaceae</taxon>
        <taxon>Phascolomyces</taxon>
    </lineage>
</organism>
<keyword evidence="3" id="KW-1185">Reference proteome</keyword>
<gene>
    <name evidence="2" type="ORF">BDA99DRAFT_533930</name>
</gene>
<dbReference type="EMBL" id="JAIXMP010000005">
    <property type="protein sequence ID" value="KAI9273108.1"/>
    <property type="molecule type" value="Genomic_DNA"/>
</dbReference>